<dbReference type="PANTHER" id="PTHR47245">
    <property type="entry name" value="PEPTIDYLPROLYL ISOMERASE"/>
    <property type="match status" value="1"/>
</dbReference>
<evidence type="ECO:0000256" key="7">
    <source>
        <dbReference type="ARBA" id="ARBA00031484"/>
    </source>
</evidence>
<dbReference type="PANTHER" id="PTHR47245:SF2">
    <property type="entry name" value="PEPTIDYL-PROLYL CIS-TRANS ISOMERASE HP_0175-RELATED"/>
    <property type="match status" value="1"/>
</dbReference>
<dbReference type="EC" id="5.2.1.8" evidence="3"/>
<evidence type="ECO:0000256" key="2">
    <source>
        <dbReference type="ARBA" id="ARBA00007656"/>
    </source>
</evidence>
<dbReference type="EMBL" id="JADGMQ010000008">
    <property type="protein sequence ID" value="MBI1621530.1"/>
    <property type="molecule type" value="Genomic_DNA"/>
</dbReference>
<evidence type="ECO:0000256" key="3">
    <source>
        <dbReference type="ARBA" id="ARBA00013194"/>
    </source>
</evidence>
<evidence type="ECO:0000256" key="6">
    <source>
        <dbReference type="ARBA" id="ARBA00030642"/>
    </source>
</evidence>
<evidence type="ECO:0000259" key="10">
    <source>
        <dbReference type="PROSITE" id="PS50198"/>
    </source>
</evidence>
<keyword evidence="12" id="KW-1185">Reference proteome</keyword>
<gene>
    <name evidence="11" type="ORF">IOD40_12755</name>
</gene>
<feature type="chain" id="PRO_5046423775" description="Parvulin-like PPIase" evidence="9">
    <location>
        <begin position="29"/>
        <end position="306"/>
    </location>
</feature>
<name>A0ABS0SE04_9HYPH</name>
<organism evidence="11 12">
    <name type="scientific">Aquamicrobium zhengzhouense</name>
    <dbReference type="NCBI Taxonomy" id="2781738"/>
    <lineage>
        <taxon>Bacteria</taxon>
        <taxon>Pseudomonadati</taxon>
        <taxon>Pseudomonadota</taxon>
        <taxon>Alphaproteobacteria</taxon>
        <taxon>Hyphomicrobiales</taxon>
        <taxon>Phyllobacteriaceae</taxon>
        <taxon>Aquamicrobium</taxon>
    </lineage>
</organism>
<comment type="similarity">
    <text evidence="2">Belongs to the PpiC/parvulin rotamase family.</text>
</comment>
<feature type="domain" description="PpiC" evidence="10">
    <location>
        <begin position="147"/>
        <end position="237"/>
    </location>
</feature>
<dbReference type="Gene3D" id="3.10.50.40">
    <property type="match status" value="1"/>
</dbReference>
<keyword evidence="5 8" id="KW-0697">Rotamase</keyword>
<dbReference type="PROSITE" id="PS50198">
    <property type="entry name" value="PPIC_PPIASE_2"/>
    <property type="match status" value="1"/>
</dbReference>
<dbReference type="Gene3D" id="1.10.8.1040">
    <property type="match status" value="1"/>
</dbReference>
<evidence type="ECO:0000256" key="9">
    <source>
        <dbReference type="SAM" id="SignalP"/>
    </source>
</evidence>
<dbReference type="SUPFAM" id="SSF54534">
    <property type="entry name" value="FKBP-like"/>
    <property type="match status" value="1"/>
</dbReference>
<evidence type="ECO:0000256" key="4">
    <source>
        <dbReference type="ARBA" id="ARBA00018370"/>
    </source>
</evidence>
<dbReference type="RefSeq" id="WP_198476929.1">
    <property type="nucleotide sequence ID" value="NZ_JADGMQ010000008.1"/>
</dbReference>
<evidence type="ECO:0000256" key="5">
    <source>
        <dbReference type="ARBA" id="ARBA00023110"/>
    </source>
</evidence>
<evidence type="ECO:0000313" key="12">
    <source>
        <dbReference type="Proteomes" id="UP000601789"/>
    </source>
</evidence>
<evidence type="ECO:0000256" key="8">
    <source>
        <dbReference type="PROSITE-ProRule" id="PRU00278"/>
    </source>
</evidence>
<evidence type="ECO:0000313" key="11">
    <source>
        <dbReference type="EMBL" id="MBI1621530.1"/>
    </source>
</evidence>
<dbReference type="Pfam" id="PF13623">
    <property type="entry name" value="SurA_N_2"/>
    <property type="match status" value="1"/>
</dbReference>
<comment type="caution">
    <text evidence="11">The sequence shown here is derived from an EMBL/GenBank/DDBJ whole genome shotgun (WGS) entry which is preliminary data.</text>
</comment>
<dbReference type="InterPro" id="IPR000297">
    <property type="entry name" value="PPIase_PpiC"/>
</dbReference>
<feature type="signal peptide" evidence="9">
    <location>
        <begin position="1"/>
        <end position="28"/>
    </location>
</feature>
<keyword evidence="9" id="KW-0732">Signal</keyword>
<dbReference type="InterPro" id="IPR046357">
    <property type="entry name" value="PPIase_dom_sf"/>
</dbReference>
<proteinExistence type="inferred from homology"/>
<keyword evidence="8 11" id="KW-0413">Isomerase</keyword>
<dbReference type="Pfam" id="PF00639">
    <property type="entry name" value="Rotamase"/>
    <property type="match status" value="1"/>
</dbReference>
<reference evidence="11 12" key="1">
    <citation type="submission" date="2020-10" db="EMBL/GenBank/DDBJ databases">
        <title>Aquamicrobium zhengzhouensis sp. nov., a exopolysaccharide producing bacterium isolated from farmland soil.</title>
        <authorList>
            <person name="Wang X."/>
        </authorList>
    </citation>
    <scope>NUCLEOTIDE SEQUENCE [LARGE SCALE GENOMIC DNA]</scope>
    <source>
        <strain evidence="12">cd-1</strain>
    </source>
</reference>
<comment type="catalytic activity">
    <reaction evidence="1">
        <text>[protein]-peptidylproline (omega=180) = [protein]-peptidylproline (omega=0)</text>
        <dbReference type="Rhea" id="RHEA:16237"/>
        <dbReference type="Rhea" id="RHEA-COMP:10747"/>
        <dbReference type="Rhea" id="RHEA-COMP:10748"/>
        <dbReference type="ChEBI" id="CHEBI:83833"/>
        <dbReference type="ChEBI" id="CHEBI:83834"/>
        <dbReference type="EC" id="5.2.1.8"/>
    </reaction>
</comment>
<dbReference type="GO" id="GO:0016853">
    <property type="term" value="F:isomerase activity"/>
    <property type="evidence" value="ECO:0007669"/>
    <property type="project" value="UniProtKB-KW"/>
</dbReference>
<evidence type="ECO:0000256" key="1">
    <source>
        <dbReference type="ARBA" id="ARBA00000971"/>
    </source>
</evidence>
<dbReference type="Proteomes" id="UP000601789">
    <property type="component" value="Unassembled WGS sequence"/>
</dbReference>
<dbReference type="InterPro" id="IPR050245">
    <property type="entry name" value="PrsA_foldase"/>
</dbReference>
<accession>A0ABS0SE04</accession>
<protein>
    <recommendedName>
        <fullName evidence="4">Parvulin-like PPIase</fullName>
        <ecNumber evidence="3">5.2.1.8</ecNumber>
    </recommendedName>
    <alternativeName>
        <fullName evidence="6">Peptidyl-prolyl cis-trans isomerase plp</fullName>
    </alternativeName>
    <alternativeName>
        <fullName evidence="7">Rotamase plp</fullName>
    </alternativeName>
</protein>
<sequence length="306" mass="33191">MIHSFRRLPMISFGVAATMFAFAGAAGAQDEKPAEAPANAVVATINGTPVTETDLQVAISDLEQQFAQLPVDQRRAAALSAIIEIRLMAAQAEDAGLAETEEFKSRMAMLRDRALHSAYIEKTIADSVSDEAIRARYDEEIKALPATEEIRARHIIVATEEEAKAIIAELDAGGDFEAIAKEKSQDGAAAQGGDLGYFTKGRMVPEFEAAAFAMETGAYSKEPVQTQFGWHVLKVEDKRNAEPPAFEQVAPQFRSILLREAYFEAVSDLREDAEVEIADEVLKNALQAVEAEAEAEGDDEETPAAE</sequence>